<evidence type="ECO:0000256" key="6">
    <source>
        <dbReference type="ARBA" id="ARBA00023136"/>
    </source>
</evidence>
<feature type="transmembrane region" description="Helical" evidence="7">
    <location>
        <begin position="172"/>
        <end position="196"/>
    </location>
</feature>
<name>A0A3N4UWP6_9RHOB</name>
<dbReference type="PIRSF" id="PIRSF006066">
    <property type="entry name" value="HI0050"/>
    <property type="match status" value="1"/>
</dbReference>
<comment type="subunit">
    <text evidence="7">The complex comprises the extracytoplasmic solute receptor protein and the two transmembrane proteins.</text>
</comment>
<keyword evidence="3 7" id="KW-0997">Cell inner membrane</keyword>
<dbReference type="RefSeq" id="WP_123792143.1">
    <property type="nucleotide sequence ID" value="NZ_RKQK01000001.1"/>
</dbReference>
<sequence>MSDPFIALTLLVLLIGLLAAGVWVAVALTLVGLSALVFFSNAPAGLILATTFWGHSYSWSLTALPLFILMGEILLRSRMSDDMFSGLVPWLSRAPGRLLHVNIFGCAIFAAVSGSSAATAATIGRMSVPELTKRGYPESLILGTLAGSATLGLLIPPSIILIVYGVATEQSIARLFVAGILPGLMLIGLFAAYVAVRAWMNPALIPTIDEKFSFWEKVKASKRLIPVGLLIGGVIGSIYGGLASPTDAAALGVVLATVLAFASGAFSWRLFFDAVMSATRTSCMIALILLGAAFLSVAMGFTGLPRNLATWISEMNLSAGALLVALTIFFIILGCFLDGISVIVLTTSIIMPMVAAVGIDPLWFGIYLVVVVEMSQITPPVGFNLFVIQGLTGIDILRIAKAAFPFFLLLLLGVVLICIFPQIVTVLPNMMGN</sequence>
<gene>
    <name evidence="9" type="ORF">EDD53_1116</name>
</gene>
<dbReference type="InterPro" id="IPR004681">
    <property type="entry name" value="TRAP_DctM"/>
</dbReference>
<feature type="transmembrane region" description="Helical" evidence="7">
    <location>
        <begin position="283"/>
        <end position="305"/>
    </location>
</feature>
<feature type="transmembrane region" description="Helical" evidence="7">
    <location>
        <begin position="349"/>
        <end position="371"/>
    </location>
</feature>
<dbReference type="GO" id="GO:0005886">
    <property type="term" value="C:plasma membrane"/>
    <property type="evidence" value="ECO:0007669"/>
    <property type="project" value="UniProtKB-SubCell"/>
</dbReference>
<dbReference type="AlphaFoldDB" id="A0A3N4UWP6"/>
<dbReference type="OrthoDB" id="9790209at2"/>
<dbReference type="EMBL" id="RKQK01000001">
    <property type="protein sequence ID" value="RPE71981.1"/>
    <property type="molecule type" value="Genomic_DNA"/>
</dbReference>
<keyword evidence="5 7" id="KW-1133">Transmembrane helix</keyword>
<feature type="transmembrane region" description="Helical" evidence="7">
    <location>
        <begin position="29"/>
        <end position="49"/>
    </location>
</feature>
<accession>A0A3N4UWP6</accession>
<feature type="transmembrane region" description="Helical" evidence="7">
    <location>
        <begin position="99"/>
        <end position="120"/>
    </location>
</feature>
<feature type="transmembrane region" description="Helical" evidence="7">
    <location>
        <begin position="224"/>
        <end position="242"/>
    </location>
</feature>
<dbReference type="Proteomes" id="UP000269689">
    <property type="component" value="Unassembled WGS sequence"/>
</dbReference>
<comment type="subcellular location">
    <subcellularLocation>
        <location evidence="1 7">Cell inner membrane</location>
        <topology evidence="1 7">Multi-pass membrane protein</topology>
    </subcellularLocation>
</comment>
<reference evidence="9 10" key="1">
    <citation type="submission" date="2018-11" db="EMBL/GenBank/DDBJ databases">
        <title>Genomic Encyclopedia of Type Strains, Phase IV (KMG-IV): sequencing the most valuable type-strain genomes for metagenomic binning, comparative biology and taxonomic classification.</title>
        <authorList>
            <person name="Goeker M."/>
        </authorList>
    </citation>
    <scope>NUCLEOTIDE SEQUENCE [LARGE SCALE GENOMIC DNA]</scope>
    <source>
        <strain evidence="9 10">DSM 104731</strain>
    </source>
</reference>
<keyword evidence="6 7" id="KW-0472">Membrane</keyword>
<keyword evidence="10" id="KW-1185">Reference proteome</keyword>
<evidence type="ECO:0000256" key="7">
    <source>
        <dbReference type="RuleBase" id="RU369079"/>
    </source>
</evidence>
<evidence type="ECO:0000259" key="8">
    <source>
        <dbReference type="Pfam" id="PF06808"/>
    </source>
</evidence>
<dbReference type="NCBIfam" id="TIGR00786">
    <property type="entry name" value="dctM"/>
    <property type="match status" value="1"/>
</dbReference>
<feature type="transmembrane region" description="Helical" evidence="7">
    <location>
        <begin position="404"/>
        <end position="424"/>
    </location>
</feature>
<keyword evidence="4 7" id="KW-0812">Transmembrane</keyword>
<dbReference type="GO" id="GO:0022857">
    <property type="term" value="F:transmembrane transporter activity"/>
    <property type="evidence" value="ECO:0007669"/>
    <property type="project" value="UniProtKB-UniRule"/>
</dbReference>
<evidence type="ECO:0000256" key="2">
    <source>
        <dbReference type="ARBA" id="ARBA00022475"/>
    </source>
</evidence>
<protein>
    <recommendedName>
        <fullName evidence="7">TRAP transporter large permease protein</fullName>
    </recommendedName>
</protein>
<keyword evidence="7" id="KW-0813">Transport</keyword>
<comment type="similarity">
    <text evidence="7">Belongs to the TRAP transporter large permease family.</text>
</comment>
<dbReference type="PANTHER" id="PTHR33362">
    <property type="entry name" value="SIALIC ACID TRAP TRANSPORTER PERMEASE PROTEIN SIAT-RELATED"/>
    <property type="match status" value="1"/>
</dbReference>
<dbReference type="PANTHER" id="PTHR33362:SF5">
    <property type="entry name" value="C4-DICARBOXYLATE TRAP TRANSPORTER LARGE PERMEASE PROTEIN DCTM"/>
    <property type="match status" value="1"/>
</dbReference>
<evidence type="ECO:0000256" key="5">
    <source>
        <dbReference type="ARBA" id="ARBA00022989"/>
    </source>
</evidence>
<evidence type="ECO:0000256" key="3">
    <source>
        <dbReference type="ARBA" id="ARBA00022519"/>
    </source>
</evidence>
<evidence type="ECO:0000313" key="9">
    <source>
        <dbReference type="EMBL" id="RPE71981.1"/>
    </source>
</evidence>
<evidence type="ECO:0000256" key="1">
    <source>
        <dbReference type="ARBA" id="ARBA00004429"/>
    </source>
</evidence>
<comment type="function">
    <text evidence="7">Part of the tripartite ATP-independent periplasmic (TRAP) transport system.</text>
</comment>
<evidence type="ECO:0000313" key="10">
    <source>
        <dbReference type="Proteomes" id="UP000269689"/>
    </source>
</evidence>
<proteinExistence type="inferred from homology"/>
<comment type="caution">
    <text evidence="9">The sequence shown here is derived from an EMBL/GenBank/DDBJ whole genome shotgun (WGS) entry which is preliminary data.</text>
</comment>
<feature type="transmembrane region" description="Helical" evidence="7">
    <location>
        <begin position="317"/>
        <end position="337"/>
    </location>
</feature>
<dbReference type="Pfam" id="PF06808">
    <property type="entry name" value="DctM"/>
    <property type="match status" value="1"/>
</dbReference>
<feature type="transmembrane region" description="Helical" evidence="7">
    <location>
        <begin position="140"/>
        <end position="166"/>
    </location>
</feature>
<evidence type="ECO:0000256" key="4">
    <source>
        <dbReference type="ARBA" id="ARBA00022692"/>
    </source>
</evidence>
<feature type="transmembrane region" description="Helical" evidence="7">
    <location>
        <begin position="61"/>
        <end position="79"/>
    </location>
</feature>
<organism evidence="9 10">
    <name type="scientific">Pacificibacter maritimus</name>
    <dbReference type="NCBI Taxonomy" id="762213"/>
    <lineage>
        <taxon>Bacteria</taxon>
        <taxon>Pseudomonadati</taxon>
        <taxon>Pseudomonadota</taxon>
        <taxon>Alphaproteobacteria</taxon>
        <taxon>Rhodobacterales</taxon>
        <taxon>Roseobacteraceae</taxon>
        <taxon>Pacificibacter</taxon>
    </lineage>
</organism>
<feature type="domain" description="TRAP C4-dicarboxylate transport system permease DctM subunit" evidence="8">
    <location>
        <begin position="11"/>
        <end position="423"/>
    </location>
</feature>
<dbReference type="InterPro" id="IPR010656">
    <property type="entry name" value="DctM"/>
</dbReference>
<keyword evidence="2" id="KW-1003">Cell membrane</keyword>
<feature type="transmembrane region" description="Helical" evidence="7">
    <location>
        <begin position="248"/>
        <end position="271"/>
    </location>
</feature>